<accession>A0A443SPP5</accession>
<proteinExistence type="inferred from homology"/>
<dbReference type="VEuPathDB" id="VectorBase:LDEU002588"/>
<evidence type="ECO:0000256" key="1">
    <source>
        <dbReference type="ARBA" id="ARBA00004651"/>
    </source>
</evidence>
<evidence type="ECO:0000259" key="12">
    <source>
        <dbReference type="PROSITE" id="PS50262"/>
    </source>
</evidence>
<feature type="transmembrane region" description="Helical" evidence="11">
    <location>
        <begin position="169"/>
        <end position="190"/>
    </location>
</feature>
<evidence type="ECO:0000256" key="4">
    <source>
        <dbReference type="ARBA" id="ARBA00022692"/>
    </source>
</evidence>
<dbReference type="STRING" id="299467.A0A443SPP5"/>
<feature type="transmembrane region" description="Helical" evidence="11">
    <location>
        <begin position="223"/>
        <end position="248"/>
    </location>
</feature>
<keyword evidence="4 10" id="KW-0812">Transmembrane</keyword>
<comment type="subcellular location">
    <subcellularLocation>
        <location evidence="1">Cell membrane</location>
        <topology evidence="1">Multi-pass membrane protein</topology>
    </subcellularLocation>
</comment>
<dbReference type="GO" id="GO:0005886">
    <property type="term" value="C:plasma membrane"/>
    <property type="evidence" value="ECO:0007669"/>
    <property type="project" value="UniProtKB-SubCell"/>
</dbReference>
<keyword evidence="9 10" id="KW-0807">Transducer</keyword>
<evidence type="ECO:0000313" key="14">
    <source>
        <dbReference type="Proteomes" id="UP000288716"/>
    </source>
</evidence>
<evidence type="ECO:0000256" key="5">
    <source>
        <dbReference type="ARBA" id="ARBA00022989"/>
    </source>
</evidence>
<dbReference type="PROSITE" id="PS50262">
    <property type="entry name" value="G_PROTEIN_RECEP_F1_2"/>
    <property type="match status" value="1"/>
</dbReference>
<feature type="transmembrane region" description="Helical" evidence="11">
    <location>
        <begin position="275"/>
        <end position="295"/>
    </location>
</feature>
<evidence type="ECO:0000256" key="6">
    <source>
        <dbReference type="ARBA" id="ARBA00023040"/>
    </source>
</evidence>
<name>A0A443SPP5_9ACAR</name>
<keyword evidence="8 10" id="KW-0675">Receptor</keyword>
<evidence type="ECO:0000256" key="2">
    <source>
        <dbReference type="ARBA" id="ARBA00010663"/>
    </source>
</evidence>
<keyword evidence="14" id="KW-1185">Reference proteome</keyword>
<dbReference type="GO" id="GO:0004995">
    <property type="term" value="F:tachykinin receptor activity"/>
    <property type="evidence" value="ECO:0007669"/>
    <property type="project" value="InterPro"/>
</dbReference>
<dbReference type="Gene3D" id="1.20.1070.10">
    <property type="entry name" value="Rhodopsin 7-helix transmembrane proteins"/>
    <property type="match status" value="1"/>
</dbReference>
<dbReference type="InterPro" id="IPR000276">
    <property type="entry name" value="GPCR_Rhodpsn"/>
</dbReference>
<feature type="domain" description="G-protein coupled receptors family 1 profile" evidence="12">
    <location>
        <begin position="71"/>
        <end position="334"/>
    </location>
</feature>
<evidence type="ECO:0000256" key="8">
    <source>
        <dbReference type="ARBA" id="ARBA00023170"/>
    </source>
</evidence>
<dbReference type="InterPro" id="IPR017452">
    <property type="entry name" value="GPCR_Rhodpsn_7TM"/>
</dbReference>
<dbReference type="PRINTS" id="PR00244">
    <property type="entry name" value="NEUROKININR"/>
</dbReference>
<keyword evidence="6 10" id="KW-0297">G-protein coupled receptor</keyword>
<dbReference type="PRINTS" id="PR00237">
    <property type="entry name" value="GPCRRHODOPSN"/>
</dbReference>
<dbReference type="SUPFAM" id="SSF81321">
    <property type="entry name" value="Family A G protein-coupled receptor-like"/>
    <property type="match status" value="1"/>
</dbReference>
<dbReference type="Proteomes" id="UP000288716">
    <property type="component" value="Unassembled WGS sequence"/>
</dbReference>
<gene>
    <name evidence="13" type="ORF">B4U80_11125</name>
</gene>
<evidence type="ECO:0000313" key="13">
    <source>
        <dbReference type="EMBL" id="RWS29452.1"/>
    </source>
</evidence>
<feature type="transmembrane region" description="Helical" evidence="11">
    <location>
        <begin position="55"/>
        <end position="79"/>
    </location>
</feature>
<dbReference type="EMBL" id="NCKV01000912">
    <property type="protein sequence ID" value="RWS29452.1"/>
    <property type="molecule type" value="Genomic_DNA"/>
</dbReference>
<evidence type="ECO:0000256" key="9">
    <source>
        <dbReference type="ARBA" id="ARBA00023224"/>
    </source>
</evidence>
<keyword evidence="5 11" id="KW-1133">Transmembrane helix</keyword>
<reference evidence="13 14" key="1">
    <citation type="journal article" date="2018" name="Gigascience">
        <title>Genomes of trombidid mites reveal novel predicted allergens and laterally-transferred genes associated with secondary metabolism.</title>
        <authorList>
            <person name="Dong X."/>
            <person name="Chaisiri K."/>
            <person name="Xia D."/>
            <person name="Armstrong S.D."/>
            <person name="Fang Y."/>
            <person name="Donnelly M.J."/>
            <person name="Kadowaki T."/>
            <person name="McGarry J.W."/>
            <person name="Darby A.C."/>
            <person name="Makepeace B.L."/>
        </authorList>
    </citation>
    <scope>NUCLEOTIDE SEQUENCE [LARGE SCALE GENOMIC DNA]</scope>
    <source>
        <strain evidence="13">UoL-UT</strain>
    </source>
</reference>
<evidence type="ECO:0000256" key="3">
    <source>
        <dbReference type="ARBA" id="ARBA00022475"/>
    </source>
</evidence>
<evidence type="ECO:0000256" key="7">
    <source>
        <dbReference type="ARBA" id="ARBA00023136"/>
    </source>
</evidence>
<dbReference type="OrthoDB" id="5981855at2759"/>
<dbReference type="Pfam" id="PF00001">
    <property type="entry name" value="7tm_1"/>
    <property type="match status" value="1"/>
</dbReference>
<keyword evidence="3" id="KW-1003">Cell membrane</keyword>
<feature type="transmembrane region" description="Helical" evidence="11">
    <location>
        <begin position="136"/>
        <end position="157"/>
    </location>
</feature>
<dbReference type="PANTHER" id="PTHR46925:SF2">
    <property type="entry name" value="G-PROTEIN COUPLED RECEPTOR TKR-1-RELATED"/>
    <property type="match status" value="1"/>
</dbReference>
<comment type="similarity">
    <text evidence="2 10">Belongs to the G-protein coupled receptor 1 family.</text>
</comment>
<feature type="transmembrane region" description="Helical" evidence="11">
    <location>
        <begin position="91"/>
        <end position="116"/>
    </location>
</feature>
<sequence>MNSDVNNSTQTYKFRRNDSQNCTLFMNELYNSSLFELLGVSTSERPFVLSLWIKLFWILLFSVMLVIAVIGNLTVIWIIMCHKRMRTVTNFFLLNLTIADLMMAVFNAIFNFVFMLQSHWPFGQMYCSINNFVANLTVACSVFTIAATSVDRYLAIVHPLKPHLSKRTIASIVSLIWIFASFLSLPNLIYSKAITYPYAGREERTVCFLLWPDGPPAFSSLDYIYNIMFLILTYALPMILMAIMYTLIGRVLWGSQGIGEETSIQREVIRSKQKIVKMLIVVVIIFAICWLPYHIYFVYTHHVPDVVNRAYIQHVYLAFYWLAMSNSMYNPLIYVWMNKRFRNYFKRVLLCKHQNRVELQLTTKQLTECNNAPFLRKNHHSIQESIALQNVHQKNLSVKSCA</sequence>
<dbReference type="PANTHER" id="PTHR46925">
    <property type="entry name" value="G-PROTEIN COUPLED RECEPTOR TKR-1-RELATED"/>
    <property type="match status" value="1"/>
</dbReference>
<dbReference type="PROSITE" id="PS00237">
    <property type="entry name" value="G_PROTEIN_RECEP_F1_1"/>
    <property type="match status" value="1"/>
</dbReference>
<dbReference type="AlphaFoldDB" id="A0A443SPP5"/>
<dbReference type="FunFam" id="1.20.1070.10:FF:000291">
    <property type="entry name" value="Predicted protein"/>
    <property type="match status" value="1"/>
</dbReference>
<dbReference type="SMART" id="SM01381">
    <property type="entry name" value="7TM_GPCR_Srsx"/>
    <property type="match status" value="1"/>
</dbReference>
<dbReference type="CDD" id="cd15390">
    <property type="entry name" value="7tmA_TACR"/>
    <property type="match status" value="1"/>
</dbReference>
<organism evidence="13 14">
    <name type="scientific">Leptotrombidium deliense</name>
    <dbReference type="NCBI Taxonomy" id="299467"/>
    <lineage>
        <taxon>Eukaryota</taxon>
        <taxon>Metazoa</taxon>
        <taxon>Ecdysozoa</taxon>
        <taxon>Arthropoda</taxon>
        <taxon>Chelicerata</taxon>
        <taxon>Arachnida</taxon>
        <taxon>Acari</taxon>
        <taxon>Acariformes</taxon>
        <taxon>Trombidiformes</taxon>
        <taxon>Prostigmata</taxon>
        <taxon>Anystina</taxon>
        <taxon>Parasitengona</taxon>
        <taxon>Trombiculoidea</taxon>
        <taxon>Trombiculidae</taxon>
        <taxon>Leptotrombidium</taxon>
    </lineage>
</organism>
<protein>
    <submittedName>
        <fullName evidence="13">Tachykinin-like peptides receptor 86C</fullName>
    </submittedName>
</protein>
<evidence type="ECO:0000256" key="10">
    <source>
        <dbReference type="RuleBase" id="RU000688"/>
    </source>
</evidence>
<keyword evidence="7 11" id="KW-0472">Membrane</keyword>
<evidence type="ECO:0000256" key="11">
    <source>
        <dbReference type="SAM" id="Phobius"/>
    </source>
</evidence>
<dbReference type="InterPro" id="IPR001681">
    <property type="entry name" value="Neurokn_rcpt"/>
</dbReference>
<feature type="transmembrane region" description="Helical" evidence="11">
    <location>
        <begin position="315"/>
        <end position="337"/>
    </location>
</feature>
<comment type="caution">
    <text evidence="13">The sequence shown here is derived from an EMBL/GenBank/DDBJ whole genome shotgun (WGS) entry which is preliminary data.</text>
</comment>